<dbReference type="RefSeq" id="WP_380711380.1">
    <property type="nucleotide sequence ID" value="NZ_JBHUML010000002.1"/>
</dbReference>
<name>A0ABW5SY44_9BACI</name>
<dbReference type="Pfam" id="PF06199">
    <property type="entry name" value="Phage_tail_2"/>
    <property type="match status" value="1"/>
</dbReference>
<evidence type="ECO:0000313" key="1">
    <source>
        <dbReference type="EMBL" id="MFD2704084.1"/>
    </source>
</evidence>
<reference evidence="2" key="1">
    <citation type="journal article" date="2019" name="Int. J. Syst. Evol. Microbiol.">
        <title>The Global Catalogue of Microorganisms (GCM) 10K type strain sequencing project: providing services to taxonomists for standard genome sequencing and annotation.</title>
        <authorList>
            <consortium name="The Broad Institute Genomics Platform"/>
            <consortium name="The Broad Institute Genome Sequencing Center for Infectious Disease"/>
            <person name="Wu L."/>
            <person name="Ma J."/>
        </authorList>
    </citation>
    <scope>NUCLEOTIDE SEQUENCE [LARGE SCALE GENOMIC DNA]</scope>
    <source>
        <strain evidence="2">KCTC 33792</strain>
    </source>
</reference>
<comment type="caution">
    <text evidence="1">The sequence shown here is derived from an EMBL/GenBank/DDBJ whole genome shotgun (WGS) entry which is preliminary data.</text>
</comment>
<keyword evidence="2" id="KW-1185">Reference proteome</keyword>
<dbReference type="InterPro" id="IPR011855">
    <property type="entry name" value="Phgtail_TP901_1"/>
</dbReference>
<dbReference type="NCBIfam" id="NF047353">
    <property type="entry name" value="tube_lmo2291"/>
    <property type="match status" value="1"/>
</dbReference>
<dbReference type="EMBL" id="JBHUML010000002">
    <property type="protein sequence ID" value="MFD2704084.1"/>
    <property type="molecule type" value="Genomic_DNA"/>
</dbReference>
<sequence>MARGVNFLIKVNTANSDTPSYEAVAAQRSGTFNRGYDTIDMTSKDNSGWQDSDYGNGNWSISGSGVLEEEDPALDALDAAFLAAETVMVQFEFASGKKYEGEAVITDFSIEAPHDDVATYSLELTGKGKYEEIEASAS</sequence>
<gene>
    <name evidence="1" type="ORF">ACFSUB_01285</name>
</gene>
<dbReference type="NCBIfam" id="TIGR02126">
    <property type="entry name" value="phgtail_TP901_1"/>
    <property type="match status" value="1"/>
</dbReference>
<evidence type="ECO:0000313" key="2">
    <source>
        <dbReference type="Proteomes" id="UP001597520"/>
    </source>
</evidence>
<proteinExistence type="predicted"/>
<dbReference type="Proteomes" id="UP001597520">
    <property type="component" value="Unassembled WGS sequence"/>
</dbReference>
<protein>
    <submittedName>
        <fullName evidence="1">Phage major tail protein, TP901-1 family</fullName>
    </submittedName>
</protein>
<organism evidence="1 2">
    <name type="scientific">Salibacterium lacus</name>
    <dbReference type="NCBI Taxonomy" id="1898109"/>
    <lineage>
        <taxon>Bacteria</taxon>
        <taxon>Bacillati</taxon>
        <taxon>Bacillota</taxon>
        <taxon>Bacilli</taxon>
        <taxon>Bacillales</taxon>
        <taxon>Bacillaceae</taxon>
    </lineage>
</organism>
<dbReference type="Gene3D" id="4.10.410.40">
    <property type="match status" value="1"/>
</dbReference>
<accession>A0ABW5SY44</accession>